<dbReference type="EMBL" id="HG934468">
    <property type="protein sequence ID" value="CDN32463.1"/>
    <property type="molecule type" value="Genomic_DNA"/>
</dbReference>
<dbReference type="OrthoDB" id="1115172at2"/>
<dbReference type="KEGG" id="rbc:BN938_2392"/>
<feature type="coiled-coil region" evidence="1">
    <location>
        <begin position="103"/>
        <end position="158"/>
    </location>
</feature>
<keyword evidence="4" id="KW-1185">Reference proteome</keyword>
<keyword evidence="2" id="KW-1133">Transmembrane helix</keyword>
<dbReference type="eggNOG" id="COG1196">
    <property type="taxonomic scope" value="Bacteria"/>
</dbReference>
<evidence type="ECO:0000256" key="1">
    <source>
        <dbReference type="SAM" id="Coils"/>
    </source>
</evidence>
<keyword evidence="1" id="KW-0175">Coiled coil</keyword>
<keyword evidence="2" id="KW-0812">Transmembrane</keyword>
<organism evidence="3 4">
    <name type="scientific">Mucinivorans hirudinis</name>
    <dbReference type="NCBI Taxonomy" id="1433126"/>
    <lineage>
        <taxon>Bacteria</taxon>
        <taxon>Pseudomonadati</taxon>
        <taxon>Bacteroidota</taxon>
        <taxon>Bacteroidia</taxon>
        <taxon>Bacteroidales</taxon>
        <taxon>Rikenellaceae</taxon>
        <taxon>Mucinivorans</taxon>
    </lineage>
</organism>
<evidence type="ECO:0000313" key="4">
    <source>
        <dbReference type="Proteomes" id="UP000027616"/>
    </source>
</evidence>
<accession>A0A060RDS7</accession>
<dbReference type="HOGENOM" id="CLU_081205_0_0_10"/>
<gene>
    <name evidence="3" type="ORF">BN938_2392</name>
</gene>
<dbReference type="STRING" id="1433126.BN938_2392"/>
<evidence type="ECO:0000256" key="2">
    <source>
        <dbReference type="SAM" id="Phobius"/>
    </source>
</evidence>
<proteinExistence type="predicted"/>
<name>A0A060RDS7_9BACT</name>
<protein>
    <submittedName>
        <fullName evidence="3">Uncharacterized protein</fullName>
    </submittedName>
</protein>
<reference evidence="3 4" key="1">
    <citation type="journal article" date="2015" name="Genome Announc.">
        <title>Complete Genome Sequence of the Novel Leech Symbiont Mucinivorans hirudinis M3T.</title>
        <authorList>
            <person name="Nelson M.C."/>
            <person name="Bomar L."/>
            <person name="Graf J."/>
        </authorList>
    </citation>
    <scope>NUCLEOTIDE SEQUENCE [LARGE SCALE GENOMIC DNA]</scope>
    <source>
        <strain evidence="4">M3</strain>
    </source>
</reference>
<dbReference type="AlphaFoldDB" id="A0A060RDS7"/>
<evidence type="ECO:0000313" key="3">
    <source>
        <dbReference type="EMBL" id="CDN32463.1"/>
    </source>
</evidence>
<keyword evidence="2" id="KW-0472">Membrane</keyword>
<sequence>MDNYQENDYNYDYQQPDNTGGNKSLMGMKIVIVILLVVLAAVSVLYFMSVQRSRADEAALRESMDTLQVQTQRLMGDMDNLKFDNDTLNRNLSYERHKADSLINRLKSERQASYAKLRQYERELGTLRTTMRGFVRQIDSLNRLNQKLVGENLNYKKEITGLRLKTEAAVETAQELNQKVARGSQIKARNILLKAVQKNGKDATRARQAVRLEVELVLTSNELANHGDRMIYVRIISPEGYNLQESQGQVFDFEGQNTPFSASRSVDYRGDDLPVSVFYNGTGFNAGKYTVYVYMDGLMIGTNEIILK</sequence>
<dbReference type="Proteomes" id="UP000027616">
    <property type="component" value="Chromosome I"/>
</dbReference>
<feature type="transmembrane region" description="Helical" evidence="2">
    <location>
        <begin position="26"/>
        <end position="47"/>
    </location>
</feature>